<evidence type="ECO:0000313" key="2">
    <source>
        <dbReference type="Proteomes" id="UP001303115"/>
    </source>
</evidence>
<gene>
    <name evidence="1" type="ORF">C8A01DRAFT_35622</name>
</gene>
<evidence type="ECO:0000313" key="1">
    <source>
        <dbReference type="EMBL" id="KAK4040388.1"/>
    </source>
</evidence>
<keyword evidence="2" id="KW-1185">Reference proteome</keyword>
<dbReference type="EMBL" id="MU854378">
    <property type="protein sequence ID" value="KAK4040388.1"/>
    <property type="molecule type" value="Genomic_DNA"/>
</dbReference>
<organism evidence="1 2">
    <name type="scientific">Parachaetomium inaequale</name>
    <dbReference type="NCBI Taxonomy" id="2588326"/>
    <lineage>
        <taxon>Eukaryota</taxon>
        <taxon>Fungi</taxon>
        <taxon>Dikarya</taxon>
        <taxon>Ascomycota</taxon>
        <taxon>Pezizomycotina</taxon>
        <taxon>Sordariomycetes</taxon>
        <taxon>Sordariomycetidae</taxon>
        <taxon>Sordariales</taxon>
        <taxon>Chaetomiaceae</taxon>
        <taxon>Parachaetomium</taxon>
    </lineage>
</organism>
<dbReference type="AlphaFoldDB" id="A0AAN6SSH2"/>
<name>A0AAN6SSH2_9PEZI</name>
<protein>
    <submittedName>
        <fullName evidence="1">Uncharacterized protein</fullName>
    </submittedName>
</protein>
<sequence>MALPLTRLLRPSAMKIDADTPCVLEMHIPIDLPHRLDPSLPAPPYHPARSPHT</sequence>
<reference evidence="2" key="1">
    <citation type="journal article" date="2023" name="Mol. Phylogenet. Evol.">
        <title>Genome-scale phylogeny and comparative genomics of the fungal order Sordariales.</title>
        <authorList>
            <person name="Hensen N."/>
            <person name="Bonometti L."/>
            <person name="Westerberg I."/>
            <person name="Brannstrom I.O."/>
            <person name="Guillou S."/>
            <person name="Cros-Aarteil S."/>
            <person name="Calhoun S."/>
            <person name="Haridas S."/>
            <person name="Kuo A."/>
            <person name="Mondo S."/>
            <person name="Pangilinan J."/>
            <person name="Riley R."/>
            <person name="LaButti K."/>
            <person name="Andreopoulos B."/>
            <person name="Lipzen A."/>
            <person name="Chen C."/>
            <person name="Yan M."/>
            <person name="Daum C."/>
            <person name="Ng V."/>
            <person name="Clum A."/>
            <person name="Steindorff A."/>
            <person name="Ohm R.A."/>
            <person name="Martin F."/>
            <person name="Silar P."/>
            <person name="Natvig D.O."/>
            <person name="Lalanne C."/>
            <person name="Gautier V."/>
            <person name="Ament-Velasquez S.L."/>
            <person name="Kruys A."/>
            <person name="Hutchinson M.I."/>
            <person name="Powell A.J."/>
            <person name="Barry K."/>
            <person name="Miller A.N."/>
            <person name="Grigoriev I.V."/>
            <person name="Debuchy R."/>
            <person name="Gladieux P."/>
            <person name="Hiltunen Thoren M."/>
            <person name="Johannesson H."/>
        </authorList>
    </citation>
    <scope>NUCLEOTIDE SEQUENCE [LARGE SCALE GENOMIC DNA]</scope>
    <source>
        <strain evidence="2">CBS 284.82</strain>
    </source>
</reference>
<proteinExistence type="predicted"/>
<dbReference type="Proteomes" id="UP001303115">
    <property type="component" value="Unassembled WGS sequence"/>
</dbReference>
<accession>A0AAN6SSH2</accession>
<comment type="caution">
    <text evidence="1">The sequence shown here is derived from an EMBL/GenBank/DDBJ whole genome shotgun (WGS) entry which is preliminary data.</text>
</comment>